<accession>A0ABT0GXV0</accession>
<name>A0ABT0GXV0_9HYPH</name>
<proteinExistence type="predicted"/>
<keyword evidence="6" id="KW-1185">Reference proteome</keyword>
<comment type="caution">
    <text evidence="5">The sequence shown here is derived from an EMBL/GenBank/DDBJ whole genome shotgun (WGS) entry which is preliminary data.</text>
</comment>
<feature type="domain" description="Alginate lyase" evidence="4">
    <location>
        <begin position="52"/>
        <end position="284"/>
    </location>
</feature>
<protein>
    <submittedName>
        <fullName evidence="5">Alginate lyase family protein</fullName>
    </submittedName>
</protein>
<reference evidence="5" key="1">
    <citation type="submission" date="2022-04" db="EMBL/GenBank/DDBJ databases">
        <title>Roseibium sp. CAU 1639 isolated from mud.</title>
        <authorList>
            <person name="Kim W."/>
        </authorList>
    </citation>
    <scope>NUCLEOTIDE SEQUENCE</scope>
    <source>
        <strain evidence="5">CAU 1639</strain>
    </source>
</reference>
<dbReference type="Pfam" id="PF05426">
    <property type="entry name" value="Alginate_lyase"/>
    <property type="match status" value="1"/>
</dbReference>
<dbReference type="Gene3D" id="1.50.10.100">
    <property type="entry name" value="Chondroitin AC/alginate lyase"/>
    <property type="match status" value="1"/>
</dbReference>
<evidence type="ECO:0000259" key="4">
    <source>
        <dbReference type="Pfam" id="PF05426"/>
    </source>
</evidence>
<evidence type="ECO:0000313" key="5">
    <source>
        <dbReference type="EMBL" id="MCK7614156.1"/>
    </source>
</evidence>
<feature type="chain" id="PRO_5045169516" evidence="3">
    <location>
        <begin position="34"/>
        <end position="363"/>
    </location>
</feature>
<dbReference type="EMBL" id="JALNMJ010000013">
    <property type="protein sequence ID" value="MCK7614156.1"/>
    <property type="molecule type" value="Genomic_DNA"/>
</dbReference>
<organism evidence="5 6">
    <name type="scientific">Roseibium sediminicola</name>
    <dbReference type="NCBI Taxonomy" id="2933272"/>
    <lineage>
        <taxon>Bacteria</taxon>
        <taxon>Pseudomonadati</taxon>
        <taxon>Pseudomonadota</taxon>
        <taxon>Alphaproteobacteria</taxon>
        <taxon>Hyphomicrobiales</taxon>
        <taxon>Stappiaceae</taxon>
        <taxon>Roseibium</taxon>
    </lineage>
</organism>
<feature type="signal peptide" evidence="3">
    <location>
        <begin position="1"/>
        <end position="33"/>
    </location>
</feature>
<keyword evidence="1 3" id="KW-0732">Signal</keyword>
<sequence length="363" mass="40285">MSRIDLLKSRLAGCCVAAAAALPLLVSAEAAHAFTCPEFPAPTVSLEFGSRYKDDSKTRSEKDVRSDAEVTAALKPSDDFVRQLTEVSNMALEDPELTEAATHCVVEGVRAWAEADAFSDMRTITAKISYPARVGGIAVAYRQVRPFADAMADDRQLIESWLRVRADEIVEFWDTDAPTKAKQANLRAWAALAITQIGLILDEPAYLDWGLLSQRIILDTEDPDGSLPLEMRRGKWGLHYQLHAMAPMSVTTALLCQAGYRNSPYYETLLEKAVRFSLKGIEDPGIVEAINGKKQTVEPGLDNQKTFVLAWLEAYLNFNYDPGLDERLATFRPLNNSKLGGNLTLLFRDNLDRPLGCRERDNS</sequence>
<evidence type="ECO:0000256" key="1">
    <source>
        <dbReference type="ARBA" id="ARBA00022729"/>
    </source>
</evidence>
<evidence type="ECO:0000256" key="3">
    <source>
        <dbReference type="SAM" id="SignalP"/>
    </source>
</evidence>
<gene>
    <name evidence="5" type="ORF">M0H32_18455</name>
</gene>
<keyword evidence="2 5" id="KW-0456">Lyase</keyword>
<evidence type="ECO:0000313" key="6">
    <source>
        <dbReference type="Proteomes" id="UP001431221"/>
    </source>
</evidence>
<dbReference type="SUPFAM" id="SSF48230">
    <property type="entry name" value="Chondroitin AC/alginate lyase"/>
    <property type="match status" value="1"/>
</dbReference>
<dbReference type="InterPro" id="IPR008397">
    <property type="entry name" value="Alginate_lyase_dom"/>
</dbReference>
<evidence type="ECO:0000256" key="2">
    <source>
        <dbReference type="ARBA" id="ARBA00023239"/>
    </source>
</evidence>
<dbReference type="InterPro" id="IPR008929">
    <property type="entry name" value="Chondroitin_lyas"/>
</dbReference>
<dbReference type="GO" id="GO:0016829">
    <property type="term" value="F:lyase activity"/>
    <property type="evidence" value="ECO:0007669"/>
    <property type="project" value="UniProtKB-KW"/>
</dbReference>
<dbReference type="Proteomes" id="UP001431221">
    <property type="component" value="Unassembled WGS sequence"/>
</dbReference>
<dbReference type="RefSeq" id="WP_248156579.1">
    <property type="nucleotide sequence ID" value="NZ_JALNMJ010000013.1"/>
</dbReference>